<name>A0A9N9KSX7_9HELO</name>
<protein>
    <recommendedName>
        <fullName evidence="2">ubiquitinyl hydrolase 1</fullName>
        <ecNumber evidence="2">3.4.19.12</ecNumber>
    </recommendedName>
</protein>
<dbReference type="PANTHER" id="PTHR13367:SF32">
    <property type="entry name" value="DUF6606 DOMAIN-CONTAINING PROTEIN"/>
    <property type="match status" value="1"/>
</dbReference>
<keyword evidence="3" id="KW-0645">Protease</keyword>
<dbReference type="OrthoDB" id="3182339at2759"/>
<feature type="compositionally biased region" description="Acidic residues" evidence="7">
    <location>
        <begin position="3109"/>
        <end position="3123"/>
    </location>
</feature>
<evidence type="ECO:0000256" key="6">
    <source>
        <dbReference type="ARBA" id="ARBA00022807"/>
    </source>
</evidence>
<dbReference type="PANTHER" id="PTHR13367">
    <property type="entry name" value="UBIQUITIN THIOESTERASE"/>
    <property type="match status" value="1"/>
</dbReference>
<dbReference type="Pfam" id="PF20255">
    <property type="entry name" value="DUF6606"/>
    <property type="match status" value="1"/>
</dbReference>
<dbReference type="InterPro" id="IPR046541">
    <property type="entry name" value="DUF6606"/>
</dbReference>
<dbReference type="EMBL" id="CAJVRL010000049">
    <property type="protein sequence ID" value="CAG8953309.1"/>
    <property type="molecule type" value="Genomic_DNA"/>
</dbReference>
<comment type="caution">
    <text evidence="11">The sequence shown here is derived from an EMBL/GenBank/DDBJ whole genome shotgun (WGS) entry which is preliminary data.</text>
</comment>
<dbReference type="Proteomes" id="UP000696280">
    <property type="component" value="Unassembled WGS sequence"/>
</dbReference>
<dbReference type="EC" id="3.4.19.12" evidence="2"/>
<reference evidence="11" key="1">
    <citation type="submission" date="2021-07" db="EMBL/GenBank/DDBJ databases">
        <authorList>
            <person name="Durling M."/>
        </authorList>
    </citation>
    <scope>NUCLEOTIDE SEQUENCE</scope>
</reference>
<dbReference type="GO" id="GO:0004843">
    <property type="term" value="F:cysteine-type deubiquitinase activity"/>
    <property type="evidence" value="ECO:0007669"/>
    <property type="project" value="UniProtKB-EC"/>
</dbReference>
<dbReference type="InterPro" id="IPR022099">
    <property type="entry name" value="DUF3638"/>
</dbReference>
<evidence type="ECO:0000256" key="7">
    <source>
        <dbReference type="SAM" id="MobiDB-lite"/>
    </source>
</evidence>
<evidence type="ECO:0000259" key="8">
    <source>
        <dbReference type="Pfam" id="PF12340"/>
    </source>
</evidence>
<evidence type="ECO:0000313" key="12">
    <source>
        <dbReference type="Proteomes" id="UP000696280"/>
    </source>
</evidence>
<keyword evidence="4" id="KW-0833">Ubl conjugation pathway</keyword>
<dbReference type="Pfam" id="PF12359">
    <property type="entry name" value="DUF3645"/>
    <property type="match status" value="1"/>
</dbReference>
<accession>A0A9N9KSX7</accession>
<organism evidence="11 12">
    <name type="scientific">Hymenoscyphus fraxineus</name>
    <dbReference type="NCBI Taxonomy" id="746836"/>
    <lineage>
        <taxon>Eukaryota</taxon>
        <taxon>Fungi</taxon>
        <taxon>Dikarya</taxon>
        <taxon>Ascomycota</taxon>
        <taxon>Pezizomycotina</taxon>
        <taxon>Leotiomycetes</taxon>
        <taxon>Helotiales</taxon>
        <taxon>Helotiaceae</taxon>
        <taxon>Hymenoscyphus</taxon>
    </lineage>
</organism>
<feature type="domain" description="DUF3638" evidence="8">
    <location>
        <begin position="1978"/>
        <end position="2197"/>
    </location>
</feature>
<evidence type="ECO:0000256" key="3">
    <source>
        <dbReference type="ARBA" id="ARBA00022670"/>
    </source>
</evidence>
<feature type="domain" description="DUF6606" evidence="10">
    <location>
        <begin position="12"/>
        <end position="284"/>
    </location>
</feature>
<dbReference type="InterPro" id="IPR022105">
    <property type="entry name" value="DUF3645"/>
</dbReference>
<proteinExistence type="predicted"/>
<evidence type="ECO:0000259" key="9">
    <source>
        <dbReference type="Pfam" id="PF12359"/>
    </source>
</evidence>
<dbReference type="InterPro" id="IPR051346">
    <property type="entry name" value="OTU_Deubiquitinase"/>
</dbReference>
<evidence type="ECO:0000256" key="1">
    <source>
        <dbReference type="ARBA" id="ARBA00000707"/>
    </source>
</evidence>
<keyword evidence="12" id="KW-1185">Reference proteome</keyword>
<comment type="catalytic activity">
    <reaction evidence="1">
        <text>Thiol-dependent hydrolysis of ester, thioester, amide, peptide and isopeptide bonds formed by the C-terminal Gly of ubiquitin (a 76-residue protein attached to proteins as an intracellular targeting signal).</text>
        <dbReference type="EC" id="3.4.19.12"/>
    </reaction>
</comment>
<evidence type="ECO:0000259" key="10">
    <source>
        <dbReference type="Pfam" id="PF20255"/>
    </source>
</evidence>
<gene>
    <name evidence="11" type="ORF">HYFRA_00003516</name>
</gene>
<keyword evidence="6" id="KW-0788">Thiol protease</keyword>
<keyword evidence="5" id="KW-0378">Hydrolase</keyword>
<evidence type="ECO:0000256" key="2">
    <source>
        <dbReference type="ARBA" id="ARBA00012759"/>
    </source>
</evidence>
<feature type="domain" description="DUF3645" evidence="9">
    <location>
        <begin position="2320"/>
        <end position="2351"/>
    </location>
</feature>
<evidence type="ECO:0000313" key="11">
    <source>
        <dbReference type="EMBL" id="CAG8953309.1"/>
    </source>
</evidence>
<evidence type="ECO:0000256" key="5">
    <source>
        <dbReference type="ARBA" id="ARBA00022801"/>
    </source>
</evidence>
<feature type="region of interest" description="Disordered" evidence="7">
    <location>
        <begin position="3104"/>
        <end position="3144"/>
    </location>
</feature>
<sequence>MAASGKTMLESIFHHVALPPKLPNRQEAGLDTIQDSLTERLLNASIAIRDSVYERHGPEWDCVRRSISVSKSINAGGRLDKTTLVKAFRELEGNEMLIVHISEQNAALLVQKVKSTNGLTVIFESFETSASSESVLASKGALEWEFPGSAVSIPITTFNDDSFQENLASFLSQASGESIKAFAAKANKAGSFTFESRDSVNPALITGMLMTLLEALGVRYYPPVLKKRIRDDVCWADAENPWRRCPWWTVLRVASQRLLCTLFGGEDGRVHYKFLICHLISSLMDDSIGVADLEVLSYLETKLCRRLTKLEKDLQVAAMNSQETYGYFFSKLEPIFLKVSQKTSAHIEKEWAKWKAFNRRPVPPLPRYADLKHQNLALSNSGKYIQQVLDQAALNSRKGVRPTNQHYKPSKFEFSSAATQQARNFASKYFKLAQTESIIRNKILDEGGDSQAECIMSASLIDSYIDQVSDAYCHNPEQISATILLMMEVWVYMDKHCIKTIKLLEDYSPIFPAHILDVLQVATMEDLMRIQRIRTYLTERQKTSHYNMSILVDPVKDLTSAKATIFELACPKAFTVYRQSTWKIVVTFALAEELPVDNLKVRLAEYPGLQPFMKAQASRISLASTTKSFLNTHYAEPRFPVDLSNVLLPNGLRLRFYDSSTETWPGRLNQGLTFAHNCKLVVPKTSPFSMFLSTPEFQADSEGPSSYTTIASQTRAPHGLNVHEFLSAQALFSGTNRRWPQILIELGSSNLNLSTEQSALVFSHLALKAGPAHTSSHPLGEVHSIFQDVSFCERLLQQLSERLAATSSNYRETFCMETLITLILRLASLSKVKSGEAFELLCKARDITFKWMTGLRVEIQAATNIESSRNLSRYALWAAILCRRTFAIYNESCLSARLDADAMSCFVLCAITLQDNLVSDPEGLPQFLKNALIRDLKFVNCMKITLRETLQNHPSCLIKAFSTILPNFNPKPQTEPGDSEWSSSVPHLVTKATMDDNGNPGTDFTGYAVKFLMQDDDPWWVEVKLKATSFAFSQTIHFHLLEGHFFVDGKPINKLPASYRNSVVHVELFGNESFLTCPSNLPGMAYMLAIKKEGYEIHLGLREGSVFVKALNCKSKRIFEHIPRDVFRSLRGAFDLPSSLIDKCVHWLDTATGLIEIRQRPQIWRQKQSNWIIDFHRLKAYRRKSFLLDPSSPLFKNVADMFRYFESPEHLTVFQPEVGPLQVELGRLELSFSVNKRGRLESRQLRSEFDPNQDAGTWYGIMGAIVLREVAGAGQDSIPLRTRSIIVPMPSSIDSVNIKRHGYHHVSVITTNKDTHNYARYTINPVLGRLECPPEPRLLYTLAQYHAASSFIIPDPLTGRTGTEACMHLLSSGYCQPWSPLTYRSATNLIWIAQLSPQRVYYPSNMKMMQKVSWREDLPTIIQHDAFADIVASILAKSQQLSEFFGGDLLPAFKFDDRINHLVSRVSKRRRDYQPQESCYNSQPHADVRYQSRDTWSTVAPSARSNVLECATLFRTWPIKMPTVKNLLQRFQRWSEIGGYKKTFDKVLLTDLLDMDIKSEWGSLTHLLRTSTRSDSYKLMFLFGNIAFLRSDSYMDIVRTVIAFAFYKGLKDLSPPDWPAYSNFQPHQAPRFDDLMKHVQAFLIPYEENEKIKSPSPDLHLPAKDRRKLGIAQEAYKTKQRQHATELVEFLQKQWPCAEPKTEGFPTPNSIDVSQAMEIILPEWLQLYQNFKLSEHIVLVQKVLDENMTDTKLEIPEAEVPEQLLFPERCRGDEVPTLLQLLGKKGPGMAETKHINEAVSRPNPAITPISKDQVPRSTTLSPEARELSQLVTQFTASKSTVRQMYGKDLMKSLKALATVSHSPKRQTIMHQTVLDASMSAAQKATSQAYDRLLSAFELHDPRVRWLKGGRLWPSITPVTLLEFLRSSVSSYIFGSGMREALVAYAISITKLQRLMRIEEAIMKQSTPKALEEQSNLGHENWNPSERSDWLLLEIDSNILIRPGQVDVALATIDPASGANSVLQMNCGQGKTSCIMPMSAAVLADGNNLLRVIVPKPLLLQSAQTLQATLGGLLGRRITHVPFSRRTDSSQKVISAYFNLHEEIRKVSGCILAIPEHILSFKLSGLQRLSDNRLDEAEYMIKVQSWLTSNARDIMDEVDYILAVRTQLIFPSGTQKSVDGHPLRWEVIETVLKQVDLLLYTLEKKLPHSIEVVRRLQGGFPVVFFLRNDVENELISRLVEDIFRRKCSVLPDECSRSDLIAIRKFISEPRPSDAVSKRIQQLLPHKPAVRQVVYLLRGLLVHRILLMTLKKRWNVQYGLAPARDPIAVPYQAKGTPSSQAEWGHPDVSILFTCLSFYYEGLGIAHLRQILEHIVKADDPSQVYDRVSLGSTLPDSLRDWGCVNVDDEVQLVDIYKHMKYHVPAIDYFLNNFVFPRHAKQFQLKLEASGWDIPLSPSSSSIGAGTTQTPASGRIPLTTGFSGTNDSKGLLPLTIKQQDLPGLTHTNAEVLTYLLQPRNRRYEIAADHRGKRLTEIELLERFKQRGIRIFIDAGAQILEMDNKSVAETWLHIPGSSALACVYFDKGNQAKVLYRKGHEVPLIASTYADDLGDCLVYLDEAHTRGTDLKFPPTAVAALTLGMGQTKDSTVQAAMRLRQLGTTQAVVTFAPPEVHQSILDCRKKEHGEHLDSKDVIGWLLEQTCKGIEEINPLFHSQGLGYCRREQCAKDNPDFLSNKVQREAYLQGIQQPEQQSLEQFYGVRVKSKNTTPLGYFSPQLAVYVEELEKQRKGFQDTGAAVNGSALQEVEQEREVAIEVQVENVREVQNDHYQPLRFPGLHRDILTFVKTGRLAADSNAYIPALQSLQQTNLGRKHGITYFSHKTKLYVSREFTRTVEFPTARTYDHFQRNVNWVLWCPANEIAMVVIPEEAEYLLPVLRIMNPVVTHILTYSAPVTRKMLVFNELTYYSVPPLPSNFKAPMWLKIELGVFAGRLYFHYSDYEELCKYLGAHRLSNEAREEDDDDELPDSTLNKESKIVKKEKEPSTFTKKPLVFMQEWLAIRRKGQDFTHTPMGQLCQGKALKEDHPFFVMPKTSKKVDELPKGVSATRTLDVKEEDDVDDCVDDDGYGSELGPDEMCGGSESMDTDSS</sequence>
<evidence type="ECO:0000256" key="4">
    <source>
        <dbReference type="ARBA" id="ARBA00022786"/>
    </source>
</evidence>
<dbReference type="GO" id="GO:0006508">
    <property type="term" value="P:proteolysis"/>
    <property type="evidence" value="ECO:0007669"/>
    <property type="project" value="UniProtKB-KW"/>
</dbReference>
<dbReference type="Pfam" id="PF12340">
    <property type="entry name" value="DUF3638"/>
    <property type="match status" value="1"/>
</dbReference>